<reference evidence="5" key="1">
    <citation type="submission" date="2016-10" db="EMBL/GenBank/DDBJ databases">
        <authorList>
            <person name="Varghese N."/>
            <person name="Submissions S."/>
        </authorList>
    </citation>
    <scope>NUCLEOTIDE SEQUENCE [LARGE SCALE GENOMIC DNA]</scope>
    <source>
        <strain evidence="5">DSM 24450</strain>
    </source>
</reference>
<feature type="binding site" evidence="2">
    <location>
        <position position="364"/>
    </location>
    <ligand>
        <name>Zn(2+)</name>
        <dbReference type="ChEBI" id="CHEBI:29105"/>
        <note>catalytic</note>
    </ligand>
</feature>
<dbReference type="GO" id="GO:0008237">
    <property type="term" value="F:metallopeptidase activity"/>
    <property type="evidence" value="ECO:0007669"/>
    <property type="project" value="InterPro"/>
</dbReference>
<dbReference type="Gene3D" id="1.10.390.10">
    <property type="entry name" value="Neutral Protease Domain 2"/>
    <property type="match status" value="1"/>
</dbReference>
<dbReference type="InterPro" id="IPR014782">
    <property type="entry name" value="Peptidase_M1_dom"/>
</dbReference>
<dbReference type="AlphaFoldDB" id="A0A1I6PHS5"/>
<dbReference type="PANTHER" id="PTHR45726">
    <property type="entry name" value="LEUKOTRIENE A-4 HYDROLASE"/>
    <property type="match status" value="1"/>
</dbReference>
<accession>A0A1I6PHS5</accession>
<dbReference type="CDD" id="cd09604">
    <property type="entry name" value="M1_APN_like"/>
    <property type="match status" value="1"/>
</dbReference>
<keyword evidence="5" id="KW-1185">Reference proteome</keyword>
<evidence type="ECO:0000313" key="5">
    <source>
        <dbReference type="Proteomes" id="UP000199312"/>
    </source>
</evidence>
<feature type="domain" description="Peptidase M1 membrane alanine aminopeptidase" evidence="3">
    <location>
        <begin position="354"/>
        <end position="506"/>
    </location>
</feature>
<feature type="active site" description="Proton donor" evidence="1">
    <location>
        <position position="447"/>
    </location>
</feature>
<feature type="binding site" evidence="2">
    <location>
        <position position="368"/>
    </location>
    <ligand>
        <name>Zn(2+)</name>
        <dbReference type="ChEBI" id="CHEBI:29105"/>
        <note>catalytic</note>
    </ligand>
</feature>
<feature type="active site" description="Proton acceptor" evidence="1">
    <location>
        <position position="365"/>
    </location>
</feature>
<dbReference type="GO" id="GO:0008270">
    <property type="term" value="F:zinc ion binding"/>
    <property type="evidence" value="ECO:0007669"/>
    <property type="project" value="InterPro"/>
</dbReference>
<evidence type="ECO:0000256" key="2">
    <source>
        <dbReference type="PIRSR" id="PIRSR634015-3"/>
    </source>
</evidence>
<feature type="binding site" evidence="2">
    <location>
        <position position="387"/>
    </location>
    <ligand>
        <name>Zn(2+)</name>
        <dbReference type="ChEBI" id="CHEBI:29105"/>
        <note>catalytic</note>
    </ligand>
</feature>
<dbReference type="RefSeq" id="WP_090223455.1">
    <property type="nucleotide sequence ID" value="NZ_FOZP01000002.1"/>
</dbReference>
<organism evidence="4 5">
    <name type="scientific">Lutibacter maritimus</name>
    <dbReference type="NCBI Taxonomy" id="593133"/>
    <lineage>
        <taxon>Bacteria</taxon>
        <taxon>Pseudomonadati</taxon>
        <taxon>Bacteroidota</taxon>
        <taxon>Flavobacteriia</taxon>
        <taxon>Flavobacteriales</taxon>
        <taxon>Flavobacteriaceae</taxon>
        <taxon>Lutibacter</taxon>
    </lineage>
</organism>
<dbReference type="PANTHER" id="PTHR45726:SF3">
    <property type="entry name" value="LEUKOTRIENE A-4 HYDROLASE"/>
    <property type="match status" value="1"/>
</dbReference>
<dbReference type="Proteomes" id="UP000199312">
    <property type="component" value="Unassembled WGS sequence"/>
</dbReference>
<dbReference type="Pfam" id="PF01433">
    <property type="entry name" value="Peptidase_M1"/>
    <property type="match status" value="1"/>
</dbReference>
<gene>
    <name evidence="4" type="ORF">SAMN04488006_1046</name>
</gene>
<dbReference type="STRING" id="593133.SAMN04488006_1046"/>
<sequence length="611" mass="70758">MKKSLFLLFYIFTITLFSQNNYTYWQQHVNYKMDVDFDVKTFQYKGTQKLEYTNNSPDQLDNVFYHLFYNAFQPGSEMDARLHTVPDPDERMVTNIGTKLNPKYESRISKLKPHETGYLNVISLKQNGENVSYLVEGTILKVSLNNAIKPGETVVFDMVFEGQLPVHIRRAGRNNEDNVAISMAQWYPKMAEYDFEGWHANPYIAREFHGVWGNFDVTLTIDKNYTVGGTGYLQNPQEIGHGYENPSKKLQIKKGNTLSWHFIAPMVHDFSWAADPNYTHDILKTKFGTELHFLYKNDEKYKQAWKEVQPYTEKALNYFNENIGNYPYKQYSVIQAGDGGMEYAMCTFISGGETLNSIRGTVFHEFAHSWFQHILATNESKHSWMDEGFTSYISSLASNKIMRGIDNIPRGRNYAAYFYAVKNDLDEPLTTHADRFNTNAAFSIGSYTKGSMFLSQLNYIIGEENVKETIKKYYSDFKFKHPTPNDFKRVAEKVSGIQLDWYLNEWIETDHTIDYAVANVVDKTITLARVGKMPMPIDLKVVYTDETKESFYIPLRMMLGEKPTKATILKNWAWAYSTYTFNVSKEIKSVKIDPLGFMADIDTSNNIFEKL</sequence>
<keyword evidence="2" id="KW-0862">Zinc</keyword>
<evidence type="ECO:0000313" key="4">
    <source>
        <dbReference type="EMBL" id="SFS39736.1"/>
    </source>
</evidence>
<proteinExistence type="predicted"/>
<dbReference type="InterPro" id="IPR034015">
    <property type="entry name" value="M1_LTA4H"/>
</dbReference>
<dbReference type="SUPFAM" id="SSF55486">
    <property type="entry name" value="Metalloproteases ('zincins'), catalytic domain"/>
    <property type="match status" value="1"/>
</dbReference>
<comment type="cofactor">
    <cofactor evidence="2">
        <name>Zn(2+)</name>
        <dbReference type="ChEBI" id="CHEBI:29105"/>
    </cofactor>
    <text evidence="2">Binds 1 zinc ion per subunit.</text>
</comment>
<dbReference type="OrthoDB" id="9814383at2"/>
<keyword evidence="2" id="KW-0479">Metal-binding</keyword>
<protein>
    <submittedName>
        <fullName evidence="4">Peptidase family M1</fullName>
    </submittedName>
</protein>
<dbReference type="InterPro" id="IPR027268">
    <property type="entry name" value="Peptidase_M4/M1_CTD_sf"/>
</dbReference>
<name>A0A1I6PHS5_9FLAO</name>
<dbReference type="EMBL" id="FOZP01000002">
    <property type="protein sequence ID" value="SFS39736.1"/>
    <property type="molecule type" value="Genomic_DNA"/>
</dbReference>
<evidence type="ECO:0000256" key="1">
    <source>
        <dbReference type="PIRSR" id="PIRSR634015-1"/>
    </source>
</evidence>
<evidence type="ECO:0000259" key="3">
    <source>
        <dbReference type="Pfam" id="PF01433"/>
    </source>
</evidence>